<sequence length="155" mass="17422">MSEIHYDAHPSMLRIRPFSTPLMIILLLAGILFAVMGPALIPVPLPEPLDARIVKIAGLVVAGLALLQLCVWWLATRSDHLVIRDDELVWTHGLLSKNYTEIKLSSVRTVRLHQSLLQRILNAGDIKIYTSGDDPELIVRGLPNPNRLRELIKRN</sequence>
<evidence type="ECO:0000313" key="3">
    <source>
        <dbReference type="EMBL" id="SDW76373.1"/>
    </source>
</evidence>
<name>A0A1H2W6T1_THIRO</name>
<evidence type="ECO:0000313" key="4">
    <source>
        <dbReference type="Proteomes" id="UP000198816"/>
    </source>
</evidence>
<keyword evidence="1" id="KW-1133">Transmembrane helix</keyword>
<dbReference type="PANTHER" id="PTHR37938">
    <property type="entry name" value="BLL0215 PROTEIN"/>
    <property type="match status" value="1"/>
</dbReference>
<evidence type="ECO:0000259" key="2">
    <source>
        <dbReference type="Pfam" id="PF03703"/>
    </source>
</evidence>
<dbReference type="AlphaFoldDB" id="A0A1H2W6T1"/>
<dbReference type="RefSeq" id="WP_093031053.1">
    <property type="nucleotide sequence ID" value="NZ_FNNZ01000008.1"/>
</dbReference>
<protein>
    <submittedName>
        <fullName evidence="3">PH domain-containing protein</fullName>
    </submittedName>
</protein>
<keyword evidence="1" id="KW-0472">Membrane</keyword>
<keyword evidence="1" id="KW-0812">Transmembrane</keyword>
<feature type="domain" description="YdbS-like PH" evidence="2">
    <location>
        <begin position="78"/>
        <end position="152"/>
    </location>
</feature>
<accession>A0A1H2W6T1</accession>
<organism evidence="3 4">
    <name type="scientific">Thiocapsa roseopersicina</name>
    <dbReference type="NCBI Taxonomy" id="1058"/>
    <lineage>
        <taxon>Bacteria</taxon>
        <taxon>Pseudomonadati</taxon>
        <taxon>Pseudomonadota</taxon>
        <taxon>Gammaproteobacteria</taxon>
        <taxon>Chromatiales</taxon>
        <taxon>Chromatiaceae</taxon>
        <taxon>Thiocapsa</taxon>
    </lineage>
</organism>
<dbReference type="OrthoDB" id="6088889at2"/>
<dbReference type="Pfam" id="PF03703">
    <property type="entry name" value="bPH_2"/>
    <property type="match status" value="1"/>
</dbReference>
<dbReference type="STRING" id="1058.SAMN05421783_10872"/>
<reference evidence="4" key="1">
    <citation type="submission" date="2016-10" db="EMBL/GenBank/DDBJ databases">
        <authorList>
            <person name="Varghese N."/>
            <person name="Submissions S."/>
        </authorList>
    </citation>
    <scope>NUCLEOTIDE SEQUENCE [LARGE SCALE GENOMIC DNA]</scope>
    <source>
        <strain evidence="4">DSM 217</strain>
    </source>
</reference>
<dbReference type="EMBL" id="FNNZ01000008">
    <property type="protein sequence ID" value="SDW76373.1"/>
    <property type="molecule type" value="Genomic_DNA"/>
</dbReference>
<dbReference type="InterPro" id="IPR005182">
    <property type="entry name" value="YdbS-like_PH"/>
</dbReference>
<evidence type="ECO:0000256" key="1">
    <source>
        <dbReference type="SAM" id="Phobius"/>
    </source>
</evidence>
<gene>
    <name evidence="3" type="ORF">SAMN05421783_10872</name>
</gene>
<dbReference type="PANTHER" id="PTHR37938:SF1">
    <property type="entry name" value="BLL0215 PROTEIN"/>
    <property type="match status" value="1"/>
</dbReference>
<proteinExistence type="predicted"/>
<feature type="transmembrane region" description="Helical" evidence="1">
    <location>
        <begin position="21"/>
        <end position="41"/>
    </location>
</feature>
<feature type="transmembrane region" description="Helical" evidence="1">
    <location>
        <begin position="53"/>
        <end position="75"/>
    </location>
</feature>
<keyword evidence="4" id="KW-1185">Reference proteome</keyword>
<dbReference type="Proteomes" id="UP000198816">
    <property type="component" value="Unassembled WGS sequence"/>
</dbReference>